<proteinExistence type="predicted"/>
<protein>
    <submittedName>
        <fullName evidence="2">DUF4440 domain-containing protein</fullName>
    </submittedName>
</protein>
<reference evidence="2 3" key="1">
    <citation type="submission" date="2020-03" db="EMBL/GenBank/DDBJ databases">
        <title>Whole genome shotgun sequence of Phytohabitans rumicis NBRC 108638.</title>
        <authorList>
            <person name="Komaki H."/>
            <person name="Tamura T."/>
        </authorList>
    </citation>
    <scope>NUCLEOTIDE SEQUENCE [LARGE SCALE GENOMIC DNA]</scope>
    <source>
        <strain evidence="2 3">NBRC 108638</strain>
    </source>
</reference>
<dbReference type="Gene3D" id="3.10.450.50">
    <property type="match status" value="1"/>
</dbReference>
<dbReference type="RefSeq" id="WP_173074527.1">
    <property type="nucleotide sequence ID" value="NZ_BAABJB010000039.1"/>
</dbReference>
<organism evidence="2 3">
    <name type="scientific">Phytohabitans rumicis</name>
    <dbReference type="NCBI Taxonomy" id="1076125"/>
    <lineage>
        <taxon>Bacteria</taxon>
        <taxon>Bacillati</taxon>
        <taxon>Actinomycetota</taxon>
        <taxon>Actinomycetes</taxon>
        <taxon>Micromonosporales</taxon>
        <taxon>Micromonosporaceae</taxon>
    </lineage>
</organism>
<dbReference type="Proteomes" id="UP000482960">
    <property type="component" value="Unassembled WGS sequence"/>
</dbReference>
<dbReference type="InterPro" id="IPR027843">
    <property type="entry name" value="DUF4440"/>
</dbReference>
<sequence>MSPSSDANAPLVEAHRAMYRGMLERDTDLLDDLLDGGYTLTHLTGYQQSKTEWLQQIDSGEMRYHSWRERSTSVEVTDETAVVVGRNVVDATIWGSRATWNLQLTTTYERRTGEWIALQTVATTF</sequence>
<evidence type="ECO:0000259" key="1">
    <source>
        <dbReference type="Pfam" id="PF14534"/>
    </source>
</evidence>
<feature type="domain" description="DUF4440" evidence="1">
    <location>
        <begin position="12"/>
        <end position="115"/>
    </location>
</feature>
<dbReference type="AlphaFoldDB" id="A0A6V8L0C1"/>
<evidence type="ECO:0000313" key="2">
    <source>
        <dbReference type="EMBL" id="GFJ87537.1"/>
    </source>
</evidence>
<evidence type="ECO:0000313" key="3">
    <source>
        <dbReference type="Proteomes" id="UP000482960"/>
    </source>
</evidence>
<name>A0A6V8L0C1_9ACTN</name>
<accession>A0A6V8L0C1</accession>
<comment type="caution">
    <text evidence="2">The sequence shown here is derived from an EMBL/GenBank/DDBJ whole genome shotgun (WGS) entry which is preliminary data.</text>
</comment>
<dbReference type="EMBL" id="BLPG01000001">
    <property type="protein sequence ID" value="GFJ87537.1"/>
    <property type="molecule type" value="Genomic_DNA"/>
</dbReference>
<dbReference type="Pfam" id="PF14534">
    <property type="entry name" value="DUF4440"/>
    <property type="match status" value="1"/>
</dbReference>
<keyword evidence="3" id="KW-1185">Reference proteome</keyword>
<dbReference type="SUPFAM" id="SSF54427">
    <property type="entry name" value="NTF2-like"/>
    <property type="match status" value="1"/>
</dbReference>
<reference evidence="2 3" key="2">
    <citation type="submission" date="2020-03" db="EMBL/GenBank/DDBJ databases">
        <authorList>
            <person name="Ichikawa N."/>
            <person name="Kimura A."/>
            <person name="Kitahashi Y."/>
            <person name="Uohara A."/>
        </authorList>
    </citation>
    <scope>NUCLEOTIDE SEQUENCE [LARGE SCALE GENOMIC DNA]</scope>
    <source>
        <strain evidence="2 3">NBRC 108638</strain>
    </source>
</reference>
<dbReference type="InterPro" id="IPR032710">
    <property type="entry name" value="NTF2-like_dom_sf"/>
</dbReference>
<gene>
    <name evidence="2" type="ORF">Prum_011790</name>
</gene>